<name>A0A383EU13_9ZZZZ</name>
<gene>
    <name evidence="1" type="ORF">METZ01_LOCUS512579</name>
</gene>
<accession>A0A383EU13</accession>
<dbReference type="AlphaFoldDB" id="A0A383EU13"/>
<reference evidence="1" key="1">
    <citation type="submission" date="2018-05" db="EMBL/GenBank/DDBJ databases">
        <authorList>
            <person name="Lanie J.A."/>
            <person name="Ng W.-L."/>
            <person name="Kazmierczak K.M."/>
            <person name="Andrzejewski T.M."/>
            <person name="Davidsen T.M."/>
            <person name="Wayne K.J."/>
            <person name="Tettelin H."/>
            <person name="Glass J.I."/>
            <person name="Rusch D."/>
            <person name="Podicherti R."/>
            <person name="Tsui H.-C.T."/>
            <person name="Winkler M.E."/>
        </authorList>
    </citation>
    <scope>NUCLEOTIDE SEQUENCE</scope>
</reference>
<organism evidence="1">
    <name type="scientific">marine metagenome</name>
    <dbReference type="NCBI Taxonomy" id="408172"/>
    <lineage>
        <taxon>unclassified sequences</taxon>
        <taxon>metagenomes</taxon>
        <taxon>ecological metagenomes</taxon>
    </lineage>
</organism>
<evidence type="ECO:0000313" key="1">
    <source>
        <dbReference type="EMBL" id="SVE59725.1"/>
    </source>
</evidence>
<protein>
    <submittedName>
        <fullName evidence="1">Uncharacterized protein</fullName>
    </submittedName>
</protein>
<proteinExistence type="predicted"/>
<dbReference type="EMBL" id="UINC01228424">
    <property type="protein sequence ID" value="SVE59725.1"/>
    <property type="molecule type" value="Genomic_DNA"/>
</dbReference>
<sequence length="26" mass="3161">MPEKKQTGEEYDFQTLQNLQKFEKIS</sequence>